<dbReference type="Pfam" id="PF18573">
    <property type="entry name" value="BclA_C"/>
    <property type="match status" value="1"/>
</dbReference>
<protein>
    <recommendedName>
        <fullName evidence="1">BclA C-terminal domain-containing protein</fullName>
    </recommendedName>
</protein>
<dbReference type="InterPro" id="IPR008983">
    <property type="entry name" value="Tumour_necrosis_fac-like_dom"/>
</dbReference>
<organism evidence="2 3">
    <name type="scientific">Dictyobacter alpinus</name>
    <dbReference type="NCBI Taxonomy" id="2014873"/>
    <lineage>
        <taxon>Bacteria</taxon>
        <taxon>Bacillati</taxon>
        <taxon>Chloroflexota</taxon>
        <taxon>Ktedonobacteria</taxon>
        <taxon>Ktedonobacterales</taxon>
        <taxon>Dictyobacteraceae</taxon>
        <taxon>Dictyobacter</taxon>
    </lineage>
</organism>
<evidence type="ECO:0000313" key="2">
    <source>
        <dbReference type="EMBL" id="GCE25062.1"/>
    </source>
</evidence>
<name>A0A402B146_9CHLR</name>
<proteinExistence type="predicted"/>
<evidence type="ECO:0000313" key="3">
    <source>
        <dbReference type="Proteomes" id="UP000287171"/>
    </source>
</evidence>
<sequence length="108" mass="11287">MIVGAITHTPGSSSITVGDTGTYRIDFNIQTAQPSQFTIFRNGVPLPGTGFGSFGGSQITHGDTIQELTAGDVLEVVNHTSLNDVQLQINAGGNDPVVNASFNIIRIS</sequence>
<dbReference type="AlphaFoldDB" id="A0A402B146"/>
<dbReference type="EMBL" id="BIFT01000001">
    <property type="protein sequence ID" value="GCE25062.1"/>
    <property type="molecule type" value="Genomic_DNA"/>
</dbReference>
<feature type="domain" description="BclA C-terminal" evidence="1">
    <location>
        <begin position="5"/>
        <end position="108"/>
    </location>
</feature>
<dbReference type="Proteomes" id="UP000287171">
    <property type="component" value="Unassembled WGS sequence"/>
</dbReference>
<keyword evidence="3" id="KW-1185">Reference proteome</keyword>
<reference evidence="3" key="1">
    <citation type="submission" date="2018-12" db="EMBL/GenBank/DDBJ databases">
        <title>Tengunoibacter tsumagoiensis gen. nov., sp. nov., Dictyobacter kobayashii sp. nov., D. alpinus sp. nov., and D. joshuensis sp. nov. and description of Dictyobacteraceae fam. nov. within the order Ktedonobacterales isolated from Tengu-no-mugimeshi.</title>
        <authorList>
            <person name="Wang C.M."/>
            <person name="Zheng Y."/>
            <person name="Sakai Y."/>
            <person name="Toyoda A."/>
            <person name="Minakuchi Y."/>
            <person name="Abe K."/>
            <person name="Yokota A."/>
            <person name="Yabe S."/>
        </authorList>
    </citation>
    <scope>NUCLEOTIDE SEQUENCE [LARGE SCALE GENOMIC DNA]</scope>
    <source>
        <strain evidence="3">Uno16</strain>
    </source>
</reference>
<accession>A0A402B146</accession>
<evidence type="ECO:0000259" key="1">
    <source>
        <dbReference type="Pfam" id="PF18573"/>
    </source>
</evidence>
<dbReference type="InterPro" id="IPR041415">
    <property type="entry name" value="BclA_C"/>
</dbReference>
<dbReference type="Gene3D" id="2.60.120.40">
    <property type="match status" value="1"/>
</dbReference>
<comment type="caution">
    <text evidence="2">The sequence shown here is derived from an EMBL/GenBank/DDBJ whole genome shotgun (WGS) entry which is preliminary data.</text>
</comment>
<gene>
    <name evidence="2" type="ORF">KDA_05460</name>
</gene>